<accession>A0A9Q3CNZ2</accession>
<keyword evidence="2" id="KW-1185">Reference proteome</keyword>
<organism evidence="1 2">
    <name type="scientific">Austropuccinia psidii MF-1</name>
    <dbReference type="NCBI Taxonomy" id="1389203"/>
    <lineage>
        <taxon>Eukaryota</taxon>
        <taxon>Fungi</taxon>
        <taxon>Dikarya</taxon>
        <taxon>Basidiomycota</taxon>
        <taxon>Pucciniomycotina</taxon>
        <taxon>Pucciniomycetes</taxon>
        <taxon>Pucciniales</taxon>
        <taxon>Sphaerophragmiaceae</taxon>
        <taxon>Austropuccinia</taxon>
    </lineage>
</organism>
<dbReference type="EMBL" id="AVOT02009241">
    <property type="protein sequence ID" value="MBW0487669.1"/>
    <property type="molecule type" value="Genomic_DNA"/>
</dbReference>
<evidence type="ECO:0000313" key="1">
    <source>
        <dbReference type="EMBL" id="MBW0487669.1"/>
    </source>
</evidence>
<proteinExistence type="predicted"/>
<name>A0A9Q3CNZ2_9BASI</name>
<dbReference type="AlphaFoldDB" id="A0A9Q3CNZ2"/>
<reference evidence="1" key="1">
    <citation type="submission" date="2021-03" db="EMBL/GenBank/DDBJ databases">
        <title>Draft genome sequence of rust myrtle Austropuccinia psidii MF-1, a brazilian biotype.</title>
        <authorList>
            <person name="Quecine M.C."/>
            <person name="Pachon D.M.R."/>
            <person name="Bonatelli M.L."/>
            <person name="Correr F.H."/>
            <person name="Franceschini L.M."/>
            <person name="Leite T.F."/>
            <person name="Margarido G.R.A."/>
            <person name="Almeida C.A."/>
            <person name="Ferrarezi J.A."/>
            <person name="Labate C.A."/>
        </authorList>
    </citation>
    <scope>NUCLEOTIDE SEQUENCE</scope>
    <source>
        <strain evidence="1">MF-1</strain>
    </source>
</reference>
<sequence length="172" mass="19060">MVASRHQFPQVTTLPGVLKRIDAWQVVIQPDLTGHVGRKAVRGTPRQFSVASWLINVPQLSQMNLVRKLVSNKQKCYLRGCLPQRMGGSLTHAPMINGHRSSVQTNNYARCLGRIACVSVPEHPEAGTLTNKQYTNADGFVIDQLNDYDSYGAALQVNFRVLAWSLSTIDDA</sequence>
<gene>
    <name evidence="1" type="ORF">O181_027384</name>
</gene>
<dbReference type="Proteomes" id="UP000765509">
    <property type="component" value="Unassembled WGS sequence"/>
</dbReference>
<evidence type="ECO:0000313" key="2">
    <source>
        <dbReference type="Proteomes" id="UP000765509"/>
    </source>
</evidence>
<protein>
    <submittedName>
        <fullName evidence="1">Uncharacterized protein</fullName>
    </submittedName>
</protein>
<comment type="caution">
    <text evidence="1">The sequence shown here is derived from an EMBL/GenBank/DDBJ whole genome shotgun (WGS) entry which is preliminary data.</text>
</comment>